<keyword evidence="1" id="KW-0732">Signal</keyword>
<dbReference type="FunCoup" id="A0A6P5L8D1">
    <property type="interactions" value="20"/>
</dbReference>
<reference evidence="3" key="1">
    <citation type="submission" date="2025-08" db="UniProtKB">
        <authorList>
            <consortium name="RefSeq"/>
        </authorList>
    </citation>
    <scope>IDENTIFICATION</scope>
    <source>
        <tissue evidence="3">Spleen</tissue>
    </source>
</reference>
<feature type="signal peptide" evidence="1">
    <location>
        <begin position="1"/>
        <end position="23"/>
    </location>
</feature>
<dbReference type="AlphaFoldDB" id="A0A6P5L8D1"/>
<accession>A0A6P5L8D1</accession>
<protein>
    <submittedName>
        <fullName evidence="3">Uncharacterized protein C5orf46 homolog</fullName>
    </submittedName>
</protein>
<dbReference type="PANTHER" id="PTHR37864:SF1">
    <property type="entry name" value="SIMILAR TO AVLV472"/>
    <property type="match status" value="1"/>
</dbReference>
<evidence type="ECO:0000313" key="2">
    <source>
        <dbReference type="Proteomes" id="UP000515140"/>
    </source>
</evidence>
<sequence>MASSVLQMMMAVGLLTLILPCHAVDKPTVSDPKQNTELPSFLNSLGTGILESAVEYVLSSMARRSGFSDMEDKPEKAS</sequence>
<name>A0A6P5L8D1_PHACI</name>
<dbReference type="InterPro" id="IPR027950">
    <property type="entry name" value="DUF4576"/>
</dbReference>
<evidence type="ECO:0000313" key="3">
    <source>
        <dbReference type="RefSeq" id="XP_020854530.1"/>
    </source>
</evidence>
<dbReference type="InParanoid" id="A0A6P5L8D1"/>
<proteinExistence type="predicted"/>
<evidence type="ECO:0000256" key="1">
    <source>
        <dbReference type="SAM" id="SignalP"/>
    </source>
</evidence>
<organism evidence="2 3">
    <name type="scientific">Phascolarctos cinereus</name>
    <name type="common">Koala</name>
    <dbReference type="NCBI Taxonomy" id="38626"/>
    <lineage>
        <taxon>Eukaryota</taxon>
        <taxon>Metazoa</taxon>
        <taxon>Chordata</taxon>
        <taxon>Craniata</taxon>
        <taxon>Vertebrata</taxon>
        <taxon>Euteleostomi</taxon>
        <taxon>Mammalia</taxon>
        <taxon>Metatheria</taxon>
        <taxon>Diprotodontia</taxon>
        <taxon>Phascolarctidae</taxon>
        <taxon>Phascolarctos</taxon>
    </lineage>
</organism>
<feature type="chain" id="PRO_5027535928" evidence="1">
    <location>
        <begin position="24"/>
        <end position="78"/>
    </location>
</feature>
<dbReference type="KEGG" id="pcw:110216858"/>
<keyword evidence="2" id="KW-1185">Reference proteome</keyword>
<dbReference type="Pfam" id="PF15144">
    <property type="entry name" value="DUF4576"/>
    <property type="match status" value="1"/>
</dbReference>
<dbReference type="GeneID" id="110216858"/>
<dbReference type="RefSeq" id="XP_020854530.1">
    <property type="nucleotide sequence ID" value="XM_020998871.1"/>
</dbReference>
<gene>
    <name evidence="3" type="primary">LOC110216858</name>
</gene>
<dbReference type="PANTHER" id="PTHR37864">
    <property type="entry name" value="SIMILAR TO AVLV472"/>
    <property type="match status" value="1"/>
</dbReference>
<dbReference type="Proteomes" id="UP000515140">
    <property type="component" value="Unplaced"/>
</dbReference>